<comment type="subcellular location">
    <subcellularLocation>
        <location evidence="1">Nucleus</location>
    </subcellularLocation>
</comment>
<keyword evidence="9" id="KW-1185">Reference proteome</keyword>
<feature type="domain" description="Zn(2)-C6 fungal-type" evidence="7">
    <location>
        <begin position="7"/>
        <end position="54"/>
    </location>
</feature>
<dbReference type="GO" id="GO:0005634">
    <property type="term" value="C:nucleus"/>
    <property type="evidence" value="ECO:0007669"/>
    <property type="project" value="UniProtKB-SubCell"/>
</dbReference>
<dbReference type="OrthoDB" id="5226580at2759"/>
<dbReference type="AlphaFoldDB" id="A0A6A6RF73"/>
<gene>
    <name evidence="8" type="ORF">P280DRAFT_474889</name>
</gene>
<dbReference type="EMBL" id="MU006875">
    <property type="protein sequence ID" value="KAF2634079.1"/>
    <property type="molecule type" value="Genomic_DNA"/>
</dbReference>
<accession>A0A6A6RF73</accession>
<dbReference type="InterPro" id="IPR001138">
    <property type="entry name" value="Zn2Cys6_DnaBD"/>
</dbReference>
<protein>
    <recommendedName>
        <fullName evidence="7">Zn(2)-C6 fungal-type domain-containing protein</fullName>
    </recommendedName>
</protein>
<evidence type="ECO:0000256" key="6">
    <source>
        <dbReference type="SAM" id="MobiDB-lite"/>
    </source>
</evidence>
<dbReference type="Proteomes" id="UP000799753">
    <property type="component" value="Unassembled WGS sequence"/>
</dbReference>
<evidence type="ECO:0000313" key="9">
    <source>
        <dbReference type="Proteomes" id="UP000799753"/>
    </source>
</evidence>
<reference evidence="8" key="1">
    <citation type="journal article" date="2020" name="Stud. Mycol.">
        <title>101 Dothideomycetes genomes: a test case for predicting lifestyles and emergence of pathogens.</title>
        <authorList>
            <person name="Haridas S."/>
            <person name="Albert R."/>
            <person name="Binder M."/>
            <person name="Bloem J."/>
            <person name="Labutti K."/>
            <person name="Salamov A."/>
            <person name="Andreopoulos B."/>
            <person name="Baker S."/>
            <person name="Barry K."/>
            <person name="Bills G."/>
            <person name="Bluhm B."/>
            <person name="Cannon C."/>
            <person name="Castanera R."/>
            <person name="Culley D."/>
            <person name="Daum C."/>
            <person name="Ezra D."/>
            <person name="Gonzalez J."/>
            <person name="Henrissat B."/>
            <person name="Kuo A."/>
            <person name="Liang C."/>
            <person name="Lipzen A."/>
            <person name="Lutzoni F."/>
            <person name="Magnuson J."/>
            <person name="Mondo S."/>
            <person name="Nolan M."/>
            <person name="Ohm R."/>
            <person name="Pangilinan J."/>
            <person name="Park H.-J."/>
            <person name="Ramirez L."/>
            <person name="Alfaro M."/>
            <person name="Sun H."/>
            <person name="Tritt A."/>
            <person name="Yoshinaga Y."/>
            <person name="Zwiers L.-H."/>
            <person name="Turgeon B."/>
            <person name="Goodwin S."/>
            <person name="Spatafora J."/>
            <person name="Crous P."/>
            <person name="Grigoriev I."/>
        </authorList>
    </citation>
    <scope>NUCLEOTIDE SEQUENCE</scope>
    <source>
        <strain evidence="8">CBS 473.64</strain>
    </source>
</reference>
<evidence type="ECO:0000256" key="2">
    <source>
        <dbReference type="ARBA" id="ARBA00023015"/>
    </source>
</evidence>
<sequence length="711" mass="79611">MPAEDIARRRKACQACIRAKAKCSPGTGNNGLCYRCQRLGKECVFDETVKKRGPKSRSRVKQLEQRVDSLIGLLAANGQSVDISDRTRAGYSDPRGTTEEYEVPPATGDATEGLEGTRQQASAPTETPEDQLAATCNNEEFEPYDPVEAGDLSEAITPSLLNEFKESFVAAFPFVVVPSGIDATALRKSQPFLFLCIMTVTSYRTPLTQRALSTQLKRQIAARVIERSHKSLEILQGLLVYGGWYHFFYRPANQQLAIVIQLCVAMVQDLALSKNPRDKGRKLKMTDDLFSTSVTERSSASERAFLGTYYLACGFAQAWRKRATMQHTRYMAQCAERVSSRLEYPSDALVSPLIQLSELSCRVNNFFSLDDIDNADVKGDLMLEMSTANFCAELDRIRDTVPFIIKNNPTFHAKFRLLGICIYECGLHTPLWASPQFKPGTISPIRLRILYRCLEAMKSYVNAVLSTPHSSLHHLGAEPWAAWFYAIVVACKLVFLEENERESLTDIESTDRQVTRLMTDHFDRNVPHAAFPMPAESMAMGEKKTSWDPVSVAKEADLQNLFDRFIDKMKFTVPVDSAAMESENFDPLFCMTCLQLSLSQGFTKRMKEHLSKTSPPNTSIIPNTTSASSYTTPQTGAQATQVPQFPQTEMPTQDSTATQVPNHPIPIMHSFHFNSLNFDSIAMPDPELSVQLGYDDLLWDMVMDDFSMPPL</sequence>
<dbReference type="InterPro" id="IPR051089">
    <property type="entry name" value="prtT"/>
</dbReference>
<evidence type="ECO:0000256" key="1">
    <source>
        <dbReference type="ARBA" id="ARBA00004123"/>
    </source>
</evidence>
<evidence type="ECO:0000259" key="7">
    <source>
        <dbReference type="SMART" id="SM00066"/>
    </source>
</evidence>
<organism evidence="8 9">
    <name type="scientific">Massarina eburnea CBS 473.64</name>
    <dbReference type="NCBI Taxonomy" id="1395130"/>
    <lineage>
        <taxon>Eukaryota</taxon>
        <taxon>Fungi</taxon>
        <taxon>Dikarya</taxon>
        <taxon>Ascomycota</taxon>
        <taxon>Pezizomycotina</taxon>
        <taxon>Dothideomycetes</taxon>
        <taxon>Pleosporomycetidae</taxon>
        <taxon>Pleosporales</taxon>
        <taxon>Massarineae</taxon>
        <taxon>Massarinaceae</taxon>
        <taxon>Massarina</taxon>
    </lineage>
</organism>
<evidence type="ECO:0000256" key="4">
    <source>
        <dbReference type="ARBA" id="ARBA00023163"/>
    </source>
</evidence>
<keyword evidence="3" id="KW-0238">DNA-binding</keyword>
<dbReference type="InterPro" id="IPR036864">
    <property type="entry name" value="Zn2-C6_fun-type_DNA-bd_sf"/>
</dbReference>
<dbReference type="Gene3D" id="4.10.240.10">
    <property type="entry name" value="Zn(2)-C6 fungal-type DNA-binding domain"/>
    <property type="match status" value="1"/>
</dbReference>
<evidence type="ECO:0000313" key="8">
    <source>
        <dbReference type="EMBL" id="KAF2634079.1"/>
    </source>
</evidence>
<dbReference type="PANTHER" id="PTHR31845">
    <property type="entry name" value="FINGER DOMAIN PROTEIN, PUTATIVE-RELATED"/>
    <property type="match status" value="1"/>
</dbReference>
<feature type="region of interest" description="Disordered" evidence="6">
    <location>
        <begin position="85"/>
        <end position="131"/>
    </location>
</feature>
<dbReference type="SUPFAM" id="SSF57701">
    <property type="entry name" value="Zn2/Cys6 DNA-binding domain"/>
    <property type="match status" value="1"/>
</dbReference>
<dbReference type="CDD" id="cd00067">
    <property type="entry name" value="GAL4"/>
    <property type="match status" value="1"/>
</dbReference>
<keyword evidence="2" id="KW-0805">Transcription regulation</keyword>
<proteinExistence type="predicted"/>
<keyword evidence="4" id="KW-0804">Transcription</keyword>
<keyword evidence="5" id="KW-0539">Nucleus</keyword>
<evidence type="ECO:0000256" key="3">
    <source>
        <dbReference type="ARBA" id="ARBA00023125"/>
    </source>
</evidence>
<dbReference type="Pfam" id="PF00172">
    <property type="entry name" value="Zn_clus"/>
    <property type="match status" value="1"/>
</dbReference>
<feature type="compositionally biased region" description="Polar residues" evidence="6">
    <location>
        <begin position="612"/>
        <end position="641"/>
    </location>
</feature>
<dbReference type="PANTHER" id="PTHR31845:SF10">
    <property type="entry name" value="ZN(II)2CYS6 TRANSCRIPTION FACTOR (EUROFUNG)"/>
    <property type="match status" value="1"/>
</dbReference>
<evidence type="ECO:0000256" key="5">
    <source>
        <dbReference type="ARBA" id="ARBA00023242"/>
    </source>
</evidence>
<dbReference type="SMART" id="SM00066">
    <property type="entry name" value="GAL4"/>
    <property type="match status" value="1"/>
</dbReference>
<name>A0A6A6RF73_9PLEO</name>
<feature type="region of interest" description="Disordered" evidence="6">
    <location>
        <begin position="609"/>
        <end position="641"/>
    </location>
</feature>
<dbReference type="GO" id="GO:0008270">
    <property type="term" value="F:zinc ion binding"/>
    <property type="evidence" value="ECO:0007669"/>
    <property type="project" value="InterPro"/>
</dbReference>
<dbReference type="GO" id="GO:0000981">
    <property type="term" value="F:DNA-binding transcription factor activity, RNA polymerase II-specific"/>
    <property type="evidence" value="ECO:0007669"/>
    <property type="project" value="InterPro"/>
</dbReference>
<dbReference type="GO" id="GO:0000976">
    <property type="term" value="F:transcription cis-regulatory region binding"/>
    <property type="evidence" value="ECO:0007669"/>
    <property type="project" value="TreeGrafter"/>
</dbReference>